<keyword evidence="5" id="KW-1185">Reference proteome</keyword>
<accession>A0AAV9ZA53</accession>
<evidence type="ECO:0000313" key="5">
    <source>
        <dbReference type="Proteomes" id="UP001362999"/>
    </source>
</evidence>
<dbReference type="InterPro" id="IPR013088">
    <property type="entry name" value="Znf_NHR/GATA"/>
</dbReference>
<keyword evidence="1" id="KW-0863">Zinc-finger</keyword>
<dbReference type="CDD" id="cd00202">
    <property type="entry name" value="ZnF_GATA"/>
    <property type="match status" value="1"/>
</dbReference>
<dbReference type="Gene3D" id="3.30.50.10">
    <property type="entry name" value="Erythroid Transcription Factor GATA-1, subunit A"/>
    <property type="match status" value="1"/>
</dbReference>
<sequence>MSISPRSRSQSEMYPSPPQLDTRNNFDLDSASEFATFEHGTLLFDNARSGIPGSTFGDVRAVAEQQFDPFSNYSFPFSLPQQSEASFTNSMPASNDLLSTRYNSSLDSDHQNLNPQSRVRLYNHPPAGNSLFVGDAGPQHFTNIELNQTMAELPKVSNDPTVADNTPEAHHGAFCMRLVQTMSEQDIDFHTVVTSMLTTGHLDASRLREILSSSRGREARRRRNTRRKEHTCFDCGVEETTQWRRHPQNGNILCNRCGQKAYRAQSRNS</sequence>
<dbReference type="GO" id="GO:0043565">
    <property type="term" value="F:sequence-specific DNA binding"/>
    <property type="evidence" value="ECO:0007669"/>
    <property type="project" value="InterPro"/>
</dbReference>
<dbReference type="EMBL" id="JAWWNJ010000171">
    <property type="protein sequence ID" value="KAK6977178.1"/>
    <property type="molecule type" value="Genomic_DNA"/>
</dbReference>
<name>A0AAV9ZA53_9AGAR</name>
<evidence type="ECO:0000256" key="2">
    <source>
        <dbReference type="SAM" id="MobiDB-lite"/>
    </source>
</evidence>
<feature type="domain" description="GATA-type" evidence="3">
    <location>
        <begin position="226"/>
        <end position="258"/>
    </location>
</feature>
<dbReference type="Pfam" id="PF00320">
    <property type="entry name" value="GATA"/>
    <property type="match status" value="1"/>
</dbReference>
<evidence type="ECO:0000259" key="3">
    <source>
        <dbReference type="PROSITE" id="PS50114"/>
    </source>
</evidence>
<dbReference type="InterPro" id="IPR000679">
    <property type="entry name" value="Znf_GATA"/>
</dbReference>
<dbReference type="GO" id="GO:0006355">
    <property type="term" value="P:regulation of DNA-templated transcription"/>
    <property type="evidence" value="ECO:0007669"/>
    <property type="project" value="InterPro"/>
</dbReference>
<proteinExistence type="predicted"/>
<feature type="region of interest" description="Disordered" evidence="2">
    <location>
        <begin position="1"/>
        <end position="24"/>
    </location>
</feature>
<dbReference type="PROSITE" id="PS50114">
    <property type="entry name" value="GATA_ZN_FINGER_2"/>
    <property type="match status" value="1"/>
</dbReference>
<keyword evidence="1" id="KW-0479">Metal-binding</keyword>
<dbReference type="PROSITE" id="PS00344">
    <property type="entry name" value="GATA_ZN_FINGER_1"/>
    <property type="match status" value="1"/>
</dbReference>
<evidence type="ECO:0000313" key="4">
    <source>
        <dbReference type="EMBL" id="KAK6977178.1"/>
    </source>
</evidence>
<dbReference type="GO" id="GO:0008270">
    <property type="term" value="F:zinc ion binding"/>
    <property type="evidence" value="ECO:0007669"/>
    <property type="project" value="UniProtKB-KW"/>
</dbReference>
<dbReference type="Proteomes" id="UP001362999">
    <property type="component" value="Unassembled WGS sequence"/>
</dbReference>
<gene>
    <name evidence="4" type="ORF">R3P38DRAFT_2810571</name>
</gene>
<evidence type="ECO:0000256" key="1">
    <source>
        <dbReference type="PROSITE-ProRule" id="PRU00094"/>
    </source>
</evidence>
<reference evidence="4 5" key="1">
    <citation type="journal article" date="2024" name="J Genomics">
        <title>Draft genome sequencing and assembly of Favolaschia claudopus CIRM-BRFM 2984 isolated from oak limbs.</title>
        <authorList>
            <person name="Navarro D."/>
            <person name="Drula E."/>
            <person name="Chaduli D."/>
            <person name="Cazenave R."/>
            <person name="Ahrendt S."/>
            <person name="Wang J."/>
            <person name="Lipzen A."/>
            <person name="Daum C."/>
            <person name="Barry K."/>
            <person name="Grigoriev I.V."/>
            <person name="Favel A."/>
            <person name="Rosso M.N."/>
            <person name="Martin F."/>
        </authorList>
    </citation>
    <scope>NUCLEOTIDE SEQUENCE [LARGE SCALE GENOMIC DNA]</scope>
    <source>
        <strain evidence="4 5">CIRM-BRFM 2984</strain>
    </source>
</reference>
<comment type="caution">
    <text evidence="4">The sequence shown here is derived from an EMBL/GenBank/DDBJ whole genome shotgun (WGS) entry which is preliminary data.</text>
</comment>
<dbReference type="SMART" id="SM00401">
    <property type="entry name" value="ZnF_GATA"/>
    <property type="match status" value="1"/>
</dbReference>
<organism evidence="4 5">
    <name type="scientific">Favolaschia claudopus</name>
    <dbReference type="NCBI Taxonomy" id="2862362"/>
    <lineage>
        <taxon>Eukaryota</taxon>
        <taxon>Fungi</taxon>
        <taxon>Dikarya</taxon>
        <taxon>Basidiomycota</taxon>
        <taxon>Agaricomycotina</taxon>
        <taxon>Agaricomycetes</taxon>
        <taxon>Agaricomycetidae</taxon>
        <taxon>Agaricales</taxon>
        <taxon>Marasmiineae</taxon>
        <taxon>Mycenaceae</taxon>
        <taxon>Favolaschia</taxon>
    </lineage>
</organism>
<dbReference type="AlphaFoldDB" id="A0AAV9ZA53"/>
<keyword evidence="1" id="KW-0862">Zinc</keyword>
<dbReference type="SUPFAM" id="SSF57716">
    <property type="entry name" value="Glucocorticoid receptor-like (DNA-binding domain)"/>
    <property type="match status" value="1"/>
</dbReference>
<protein>
    <recommendedName>
        <fullName evidence="3">GATA-type domain-containing protein</fullName>
    </recommendedName>
</protein>